<reference evidence="1" key="1">
    <citation type="submission" date="2024-03" db="EMBL/GenBank/DDBJ databases">
        <authorList>
            <consortium name="ELIXIR-Norway"/>
            <consortium name="Elixir Norway"/>
        </authorList>
    </citation>
    <scope>NUCLEOTIDE SEQUENCE</scope>
</reference>
<evidence type="ECO:0000313" key="1">
    <source>
        <dbReference type="EMBL" id="CAK9872921.1"/>
    </source>
</evidence>
<dbReference type="EMBL" id="OZ023704">
    <property type="protein sequence ID" value="CAK9872921.1"/>
    <property type="molecule type" value="Genomic_DNA"/>
</dbReference>
<keyword evidence="2" id="KW-1185">Reference proteome</keyword>
<sequence length="94" mass="10343">MAVSVRDRQDLEELLGWVAANDVPLADKWSADPDEVRLISLDIILHMQMSSGIGIFSCWVHAGSGLAVTSFLPLSLQQVPDTYIPVLEDGRFFA</sequence>
<organism evidence="1 2">
    <name type="scientific">Sphagnum jensenii</name>
    <dbReference type="NCBI Taxonomy" id="128206"/>
    <lineage>
        <taxon>Eukaryota</taxon>
        <taxon>Viridiplantae</taxon>
        <taxon>Streptophyta</taxon>
        <taxon>Embryophyta</taxon>
        <taxon>Bryophyta</taxon>
        <taxon>Sphagnophytina</taxon>
        <taxon>Sphagnopsida</taxon>
        <taxon>Sphagnales</taxon>
        <taxon>Sphagnaceae</taxon>
        <taxon>Sphagnum</taxon>
    </lineage>
</organism>
<name>A0ABP1BCC1_9BRYO</name>
<proteinExistence type="predicted"/>
<accession>A0ABP1BCC1</accession>
<protein>
    <submittedName>
        <fullName evidence="1">Uncharacterized protein</fullName>
    </submittedName>
</protein>
<evidence type="ECO:0000313" key="2">
    <source>
        <dbReference type="Proteomes" id="UP001497522"/>
    </source>
</evidence>
<dbReference type="Proteomes" id="UP001497522">
    <property type="component" value="Chromosome 3"/>
</dbReference>
<gene>
    <name evidence="1" type="ORF">CSSPJE1EN2_LOCUS15491</name>
</gene>